<dbReference type="OrthoDB" id="189220at2759"/>
<sequence length="292" mass="32250">MRYSTQYIYYTTSFIKLIKAIFVENRFYEKNDVLNVLLEAGVDQIEVDTGNTSTNYWQIQLSQYDRCLVGPAVKLGTARAMAAALDHWKDLVIITDSSHRVQFVNRAYEKVVGYSLDEVVGCDFHEFQNKASSSSGMTAAHIGGSEPDSSQHQPPATTGLYSCTSSHQQPRGGEHQGGVSSPTAISPPNNLPVSSAASIGIPMHDHILADISQGKEWEGNYVYNPKTGEPIYLTSRILPYNCHLPRAARLIQMAHHHLDTSVTPTSEHSSGQQQKSRNPTHFIYISDLPSAV</sequence>
<dbReference type="NCBIfam" id="TIGR00229">
    <property type="entry name" value="sensory_box"/>
    <property type="match status" value="1"/>
</dbReference>
<reference evidence="3 4" key="1">
    <citation type="journal article" date="2016" name="Genome Biol. Evol.">
        <title>Gene Family Evolution Reflects Adaptation to Soil Environmental Stressors in the Genome of the Collembolan Orchesella cincta.</title>
        <authorList>
            <person name="Faddeeva-Vakhrusheva A."/>
            <person name="Derks M.F."/>
            <person name="Anvar S.Y."/>
            <person name="Agamennone V."/>
            <person name="Suring W."/>
            <person name="Smit S."/>
            <person name="van Straalen N.M."/>
            <person name="Roelofs D."/>
        </authorList>
    </citation>
    <scope>NUCLEOTIDE SEQUENCE [LARGE SCALE GENOMIC DNA]</scope>
    <source>
        <tissue evidence="3">Mixed pool</tissue>
    </source>
</reference>
<dbReference type="STRING" id="48709.A0A1D2MZE9"/>
<dbReference type="Gene3D" id="3.30.450.20">
    <property type="entry name" value="PAS domain"/>
    <property type="match status" value="1"/>
</dbReference>
<dbReference type="SUPFAM" id="SSF55785">
    <property type="entry name" value="PYP-like sensor domain (PAS domain)"/>
    <property type="match status" value="1"/>
</dbReference>
<feature type="compositionally biased region" description="Polar residues" evidence="1">
    <location>
        <begin position="147"/>
        <end position="169"/>
    </location>
</feature>
<dbReference type="CDD" id="cd00130">
    <property type="entry name" value="PAS"/>
    <property type="match status" value="1"/>
</dbReference>
<feature type="region of interest" description="Disordered" evidence="1">
    <location>
        <begin position="135"/>
        <end position="191"/>
    </location>
</feature>
<dbReference type="InterPro" id="IPR013767">
    <property type="entry name" value="PAS_fold"/>
</dbReference>
<dbReference type="InterPro" id="IPR035965">
    <property type="entry name" value="PAS-like_dom_sf"/>
</dbReference>
<accession>A0A1D2MZE9</accession>
<dbReference type="Proteomes" id="UP000094527">
    <property type="component" value="Unassembled WGS sequence"/>
</dbReference>
<feature type="domain" description="PAS" evidence="2">
    <location>
        <begin position="77"/>
        <end position="121"/>
    </location>
</feature>
<feature type="region of interest" description="Disordered" evidence="1">
    <location>
        <begin position="259"/>
        <end position="280"/>
    </location>
</feature>
<feature type="compositionally biased region" description="Polar residues" evidence="1">
    <location>
        <begin position="260"/>
        <end position="279"/>
    </location>
</feature>
<feature type="compositionally biased region" description="Polar residues" evidence="1">
    <location>
        <begin position="178"/>
        <end position="191"/>
    </location>
</feature>
<keyword evidence="4" id="KW-1185">Reference proteome</keyword>
<evidence type="ECO:0000259" key="2">
    <source>
        <dbReference type="PROSITE" id="PS50112"/>
    </source>
</evidence>
<evidence type="ECO:0000313" key="4">
    <source>
        <dbReference type="Proteomes" id="UP000094527"/>
    </source>
</evidence>
<proteinExistence type="predicted"/>
<dbReference type="EMBL" id="LJIJ01000364">
    <property type="protein sequence ID" value="ODM98321.1"/>
    <property type="molecule type" value="Genomic_DNA"/>
</dbReference>
<dbReference type="Pfam" id="PF00989">
    <property type="entry name" value="PAS"/>
    <property type="match status" value="1"/>
</dbReference>
<protein>
    <submittedName>
        <fullName evidence="3">High affinity cAMP-specific and IBMX-insensitive 3',5'-cyclic phosphodiesterase 8B</fullName>
    </submittedName>
</protein>
<name>A0A1D2MZE9_ORCCI</name>
<gene>
    <name evidence="3" type="ORF">Ocin01_08353</name>
</gene>
<comment type="caution">
    <text evidence="3">The sequence shown here is derived from an EMBL/GenBank/DDBJ whole genome shotgun (WGS) entry which is preliminary data.</text>
</comment>
<evidence type="ECO:0000313" key="3">
    <source>
        <dbReference type="EMBL" id="ODM98321.1"/>
    </source>
</evidence>
<dbReference type="AlphaFoldDB" id="A0A1D2MZE9"/>
<dbReference type="PROSITE" id="PS50112">
    <property type="entry name" value="PAS"/>
    <property type="match status" value="1"/>
</dbReference>
<dbReference type="InterPro" id="IPR000014">
    <property type="entry name" value="PAS"/>
</dbReference>
<organism evidence="3 4">
    <name type="scientific">Orchesella cincta</name>
    <name type="common">Springtail</name>
    <name type="synonym">Podura cincta</name>
    <dbReference type="NCBI Taxonomy" id="48709"/>
    <lineage>
        <taxon>Eukaryota</taxon>
        <taxon>Metazoa</taxon>
        <taxon>Ecdysozoa</taxon>
        <taxon>Arthropoda</taxon>
        <taxon>Hexapoda</taxon>
        <taxon>Collembola</taxon>
        <taxon>Entomobryomorpha</taxon>
        <taxon>Entomobryoidea</taxon>
        <taxon>Orchesellidae</taxon>
        <taxon>Orchesellinae</taxon>
        <taxon>Orchesella</taxon>
    </lineage>
</organism>
<dbReference type="GO" id="GO:0006355">
    <property type="term" value="P:regulation of DNA-templated transcription"/>
    <property type="evidence" value="ECO:0007669"/>
    <property type="project" value="InterPro"/>
</dbReference>
<evidence type="ECO:0000256" key="1">
    <source>
        <dbReference type="SAM" id="MobiDB-lite"/>
    </source>
</evidence>